<dbReference type="AlphaFoldDB" id="A0A7S0TSC7"/>
<organism evidence="5">
    <name type="scientific">Hemiselmis andersenii</name>
    <name type="common">Cryptophyte alga</name>
    <dbReference type="NCBI Taxonomy" id="464988"/>
    <lineage>
        <taxon>Eukaryota</taxon>
        <taxon>Cryptophyceae</taxon>
        <taxon>Cryptomonadales</taxon>
        <taxon>Hemiselmidaceae</taxon>
        <taxon>Hemiselmis</taxon>
    </lineage>
</organism>
<feature type="compositionally biased region" description="Polar residues" evidence="3">
    <location>
        <begin position="302"/>
        <end position="313"/>
    </location>
</feature>
<dbReference type="PROSITE" id="PS50127">
    <property type="entry name" value="UBC_2"/>
    <property type="match status" value="1"/>
</dbReference>
<evidence type="ECO:0000259" key="4">
    <source>
        <dbReference type="PROSITE" id="PS50127"/>
    </source>
</evidence>
<name>A0A7S0TSC7_HEMAN</name>
<dbReference type="SUPFAM" id="SSF54495">
    <property type="entry name" value="UBC-like"/>
    <property type="match status" value="1"/>
</dbReference>
<dbReference type="Pfam" id="PF00179">
    <property type="entry name" value="UQ_con"/>
    <property type="match status" value="1"/>
</dbReference>
<evidence type="ECO:0000256" key="2">
    <source>
        <dbReference type="ARBA" id="ARBA00022786"/>
    </source>
</evidence>
<feature type="compositionally biased region" description="Acidic residues" evidence="3">
    <location>
        <begin position="270"/>
        <end position="295"/>
    </location>
</feature>
<accession>A0A7S0TSC7</accession>
<feature type="domain" description="UBC core" evidence="4">
    <location>
        <begin position="30"/>
        <end position="197"/>
    </location>
</feature>
<protein>
    <recommendedName>
        <fullName evidence="4">UBC core domain-containing protein</fullName>
    </recommendedName>
</protein>
<gene>
    <name evidence="5" type="ORF">HAND1043_LOCUS9714</name>
</gene>
<dbReference type="PANTHER" id="PTHR46116:SF39">
    <property type="entry name" value="BACULOVIRAL IAP REPEAT-CONTAINING PROTEIN 6"/>
    <property type="match status" value="1"/>
</dbReference>
<dbReference type="SMART" id="SM00212">
    <property type="entry name" value="UBCc"/>
    <property type="match status" value="1"/>
</dbReference>
<dbReference type="InterPro" id="IPR000608">
    <property type="entry name" value="UBC"/>
</dbReference>
<keyword evidence="1" id="KW-0808">Transferase</keyword>
<keyword evidence="2" id="KW-0833">Ubl conjugation pathway</keyword>
<dbReference type="EMBL" id="HBFK01015770">
    <property type="protein sequence ID" value="CAD8743220.1"/>
    <property type="molecule type" value="Transcribed_RNA"/>
</dbReference>
<dbReference type="Gene3D" id="3.10.110.10">
    <property type="entry name" value="Ubiquitin Conjugating Enzyme"/>
    <property type="match status" value="1"/>
</dbReference>
<feature type="region of interest" description="Disordered" evidence="3">
    <location>
        <begin position="270"/>
        <end position="313"/>
    </location>
</feature>
<dbReference type="PANTHER" id="PTHR46116">
    <property type="entry name" value="(E3-INDEPENDENT) E2 UBIQUITIN-CONJUGATING ENZYME"/>
    <property type="match status" value="1"/>
</dbReference>
<proteinExistence type="predicted"/>
<dbReference type="GO" id="GO:0016740">
    <property type="term" value="F:transferase activity"/>
    <property type="evidence" value="ECO:0007669"/>
    <property type="project" value="UniProtKB-KW"/>
</dbReference>
<reference evidence="5" key="1">
    <citation type="submission" date="2021-01" db="EMBL/GenBank/DDBJ databases">
        <authorList>
            <person name="Corre E."/>
            <person name="Pelletier E."/>
            <person name="Niang G."/>
            <person name="Scheremetjew M."/>
            <person name="Finn R."/>
            <person name="Kale V."/>
            <person name="Holt S."/>
            <person name="Cochrane G."/>
            <person name="Meng A."/>
            <person name="Brown T."/>
            <person name="Cohen L."/>
        </authorList>
    </citation>
    <scope>NUCLEOTIDE SEQUENCE</scope>
    <source>
        <strain evidence="5">CCMP441</strain>
    </source>
</reference>
<sequence length="441" mass="49396">MEDHKLEGIEGVRDTHYFKGHSASRTMPTRMARRLMQELVALRRDLPLGRREGVVLRYDEERADFIKILVFGSTDTPYSDGCFEYHIYCSPSYPDVAPCVWLVTTGMGRVRFNPNLYEDGLVCSSLLNQGSGWGHVTWRSGESNLLEVCKSILWVHMNADVYYAEPDQEDLIGTAEGEAANEAYCDIVRYGNVKYAMVAQLQRPSVGFEDAIREHFRLKKDEILAMVEGWLQTARDGCPPGCEMVRRRGASRLSDEDEDDEDGLVWGVESCEDLSQDEDDGECDEDEDEDEDENGDGGLNATGVNATSGGWINGSDTNATLEASMLRDLPMWYRRLEHMGSWLKPHSGNTPLSGPPIQREALLFCAGQFVTEHEVKYCYRKLTHKDTEEAQKAVMKAEVDKLFGDWVPTPSAQLQTRDESNPSARLAGEKFFTADGGNAAA</sequence>
<evidence type="ECO:0000256" key="3">
    <source>
        <dbReference type="SAM" id="MobiDB-lite"/>
    </source>
</evidence>
<dbReference type="InterPro" id="IPR016135">
    <property type="entry name" value="UBQ-conjugating_enzyme/RWD"/>
</dbReference>
<evidence type="ECO:0000256" key="1">
    <source>
        <dbReference type="ARBA" id="ARBA00022679"/>
    </source>
</evidence>
<evidence type="ECO:0000313" key="5">
    <source>
        <dbReference type="EMBL" id="CAD8743220.1"/>
    </source>
</evidence>